<feature type="region of interest" description="Disordered" evidence="1">
    <location>
        <begin position="139"/>
        <end position="161"/>
    </location>
</feature>
<accession>A0A380T8V8</accession>
<reference evidence="2" key="1">
    <citation type="submission" date="2018-07" db="EMBL/GenBank/DDBJ databases">
        <authorList>
            <person name="Quirk P.G."/>
            <person name="Krulwich T.A."/>
        </authorList>
    </citation>
    <scope>NUCLEOTIDE SEQUENCE</scope>
</reference>
<evidence type="ECO:0000313" key="2">
    <source>
        <dbReference type="EMBL" id="SUS03975.1"/>
    </source>
</evidence>
<proteinExistence type="predicted"/>
<organism evidence="2">
    <name type="scientific">metagenome</name>
    <dbReference type="NCBI Taxonomy" id="256318"/>
    <lineage>
        <taxon>unclassified sequences</taxon>
        <taxon>metagenomes</taxon>
    </lineage>
</organism>
<protein>
    <submittedName>
        <fullName evidence="2">Uncharacterized protein</fullName>
    </submittedName>
</protein>
<dbReference type="AlphaFoldDB" id="A0A380T8V8"/>
<gene>
    <name evidence="2" type="ORF">DF3PB_1150008</name>
</gene>
<name>A0A380T8V8_9ZZZZ</name>
<evidence type="ECO:0000256" key="1">
    <source>
        <dbReference type="SAM" id="MobiDB-lite"/>
    </source>
</evidence>
<sequence>MLSSSMGMLSSSTGMLSSSAGWRLCATALFAAIAVTLAIGPAHADKKRYPASMCVPWGGPRPILHFSSLVATKPPCTHPSGCPDADQQNINFVDCPIVKDNPFTGTNAVQVIVVDQHPSLDIKCWVTSVVWNGSTFLDKSDSRTSSGATSQPQTLSYGPQLPAISSSTEPHWYISCGIPPGSSLISYFVDEPNE</sequence>
<dbReference type="EMBL" id="UIDG01000019">
    <property type="protein sequence ID" value="SUS03975.1"/>
    <property type="molecule type" value="Genomic_DNA"/>
</dbReference>